<keyword evidence="4" id="KW-1185">Reference proteome</keyword>
<dbReference type="EMBL" id="JAKGSG010000025">
    <property type="protein sequence ID" value="MCF4120949.1"/>
    <property type="molecule type" value="Genomic_DNA"/>
</dbReference>
<feature type="domain" description="Thioesterase" evidence="2">
    <location>
        <begin position="18"/>
        <end position="91"/>
    </location>
</feature>
<gene>
    <name evidence="3" type="ORF">L1785_08145</name>
</gene>
<dbReference type="CDD" id="cd00586">
    <property type="entry name" value="4HBT"/>
    <property type="match status" value="1"/>
</dbReference>
<dbReference type="InterPro" id="IPR006683">
    <property type="entry name" value="Thioestr_dom"/>
</dbReference>
<reference evidence="3" key="1">
    <citation type="submission" date="2022-01" db="EMBL/GenBank/DDBJ databases">
        <title>Antribacter sp. nov., isolated from Guizhou of China.</title>
        <authorList>
            <person name="Chengliang C."/>
            <person name="Ya Z."/>
        </authorList>
    </citation>
    <scope>NUCLEOTIDE SEQUENCE</scope>
    <source>
        <strain evidence="3">KLBMP 9083</strain>
    </source>
</reference>
<evidence type="ECO:0000256" key="1">
    <source>
        <dbReference type="ARBA" id="ARBA00022801"/>
    </source>
</evidence>
<sequence>MPSHREPVRVEFVDTDAGGRIHHTAALRWAERAEHQLLRALGSPELTRFPRRRIEVDFVGPLHFGDEVVVEIAASAVGRTSITYAWRVLKDGVSCIEGSTTCVHVDDDGLPCAVPAELRAALADGPLS</sequence>
<dbReference type="Gene3D" id="3.10.129.10">
    <property type="entry name" value="Hotdog Thioesterase"/>
    <property type="match status" value="1"/>
</dbReference>
<name>A0AA41QCK2_9MICO</name>
<dbReference type="GO" id="GO:0047617">
    <property type="term" value="F:fatty acyl-CoA hydrolase activity"/>
    <property type="evidence" value="ECO:0007669"/>
    <property type="project" value="TreeGrafter"/>
</dbReference>
<evidence type="ECO:0000313" key="3">
    <source>
        <dbReference type="EMBL" id="MCF4120949.1"/>
    </source>
</evidence>
<evidence type="ECO:0000259" key="2">
    <source>
        <dbReference type="Pfam" id="PF03061"/>
    </source>
</evidence>
<dbReference type="RefSeq" id="WP_236088713.1">
    <property type="nucleotide sequence ID" value="NZ_JAKGSG010000025.1"/>
</dbReference>
<dbReference type="Pfam" id="PF03061">
    <property type="entry name" value="4HBT"/>
    <property type="match status" value="1"/>
</dbReference>
<dbReference type="PANTHER" id="PTHR31793:SF37">
    <property type="entry name" value="ACYL-COA THIOESTER HYDROLASE YBGC"/>
    <property type="match status" value="1"/>
</dbReference>
<dbReference type="InterPro" id="IPR050563">
    <property type="entry name" value="4-hydroxybenzoyl-CoA_TE"/>
</dbReference>
<dbReference type="PANTHER" id="PTHR31793">
    <property type="entry name" value="4-HYDROXYBENZOYL-COA THIOESTERASE FAMILY MEMBER"/>
    <property type="match status" value="1"/>
</dbReference>
<protein>
    <submittedName>
        <fullName evidence="3">Acyl-CoA thioesterase</fullName>
    </submittedName>
</protein>
<evidence type="ECO:0000313" key="4">
    <source>
        <dbReference type="Proteomes" id="UP001165405"/>
    </source>
</evidence>
<proteinExistence type="predicted"/>
<dbReference type="InterPro" id="IPR029069">
    <property type="entry name" value="HotDog_dom_sf"/>
</dbReference>
<organism evidence="3 4">
    <name type="scientific">Antribacter soli</name>
    <dbReference type="NCBI Taxonomy" id="2910976"/>
    <lineage>
        <taxon>Bacteria</taxon>
        <taxon>Bacillati</taxon>
        <taxon>Actinomycetota</taxon>
        <taxon>Actinomycetes</taxon>
        <taxon>Micrococcales</taxon>
        <taxon>Promicromonosporaceae</taxon>
        <taxon>Antribacter</taxon>
    </lineage>
</organism>
<accession>A0AA41QCK2</accession>
<keyword evidence="1" id="KW-0378">Hydrolase</keyword>
<dbReference type="Proteomes" id="UP001165405">
    <property type="component" value="Unassembled WGS sequence"/>
</dbReference>
<dbReference type="AlphaFoldDB" id="A0AA41QCK2"/>
<dbReference type="SUPFAM" id="SSF54637">
    <property type="entry name" value="Thioesterase/thiol ester dehydrase-isomerase"/>
    <property type="match status" value="1"/>
</dbReference>
<comment type="caution">
    <text evidence="3">The sequence shown here is derived from an EMBL/GenBank/DDBJ whole genome shotgun (WGS) entry which is preliminary data.</text>
</comment>